<protein>
    <submittedName>
        <fullName evidence="1">11673_t:CDS:1</fullName>
    </submittedName>
</protein>
<accession>A0A9N9GZ27</accession>
<organism evidence="1 2">
    <name type="scientific">Funneliformis caledonium</name>
    <dbReference type="NCBI Taxonomy" id="1117310"/>
    <lineage>
        <taxon>Eukaryota</taxon>
        <taxon>Fungi</taxon>
        <taxon>Fungi incertae sedis</taxon>
        <taxon>Mucoromycota</taxon>
        <taxon>Glomeromycotina</taxon>
        <taxon>Glomeromycetes</taxon>
        <taxon>Glomerales</taxon>
        <taxon>Glomeraceae</taxon>
        <taxon>Funneliformis</taxon>
    </lineage>
</organism>
<evidence type="ECO:0000313" key="2">
    <source>
        <dbReference type="Proteomes" id="UP000789570"/>
    </source>
</evidence>
<feature type="non-terminal residue" evidence="1">
    <location>
        <position position="1"/>
    </location>
</feature>
<dbReference type="Proteomes" id="UP000789570">
    <property type="component" value="Unassembled WGS sequence"/>
</dbReference>
<gene>
    <name evidence="1" type="ORF">FCALED_LOCUS10289</name>
</gene>
<dbReference type="EMBL" id="CAJVPQ010003709">
    <property type="protein sequence ID" value="CAG8635424.1"/>
    <property type="molecule type" value="Genomic_DNA"/>
</dbReference>
<proteinExistence type="predicted"/>
<reference evidence="1" key="1">
    <citation type="submission" date="2021-06" db="EMBL/GenBank/DDBJ databases">
        <authorList>
            <person name="Kallberg Y."/>
            <person name="Tangrot J."/>
            <person name="Rosling A."/>
        </authorList>
    </citation>
    <scope>NUCLEOTIDE SEQUENCE</scope>
    <source>
        <strain evidence="1">UK204</strain>
    </source>
</reference>
<sequence>QLGAHEKGFKNLEEEWRATLRSDQGKPTTHYAILSLRSFKVAREKTIESLRAILGTYINPYDEMWSYNSILGD</sequence>
<comment type="caution">
    <text evidence="1">The sequence shown here is derived from an EMBL/GenBank/DDBJ whole genome shotgun (WGS) entry which is preliminary data.</text>
</comment>
<keyword evidence="2" id="KW-1185">Reference proteome</keyword>
<dbReference type="AlphaFoldDB" id="A0A9N9GZ27"/>
<evidence type="ECO:0000313" key="1">
    <source>
        <dbReference type="EMBL" id="CAG8635424.1"/>
    </source>
</evidence>
<name>A0A9N9GZ27_9GLOM</name>
<dbReference type="OrthoDB" id="2423263at2759"/>